<dbReference type="OrthoDB" id="9794313at2"/>
<dbReference type="GO" id="GO:0006284">
    <property type="term" value="P:base-excision repair"/>
    <property type="evidence" value="ECO:0007669"/>
    <property type="project" value="InterPro"/>
</dbReference>
<dbReference type="Proteomes" id="UP000034287">
    <property type="component" value="Unassembled WGS sequence"/>
</dbReference>
<keyword evidence="2 5" id="KW-0227">DNA damage</keyword>
<evidence type="ECO:0000256" key="5">
    <source>
        <dbReference type="HAMAP-Rule" id="MF_00527"/>
    </source>
</evidence>
<evidence type="ECO:0000256" key="1">
    <source>
        <dbReference type="ARBA" id="ARBA00009232"/>
    </source>
</evidence>
<dbReference type="EC" id="3.2.2.-" evidence="5"/>
<dbReference type="GO" id="GO:0003677">
    <property type="term" value="F:DNA binding"/>
    <property type="evidence" value="ECO:0007669"/>
    <property type="project" value="InterPro"/>
</dbReference>
<dbReference type="PATRIC" id="fig|1432562.3.peg.1570"/>
<dbReference type="Pfam" id="PF02245">
    <property type="entry name" value="Pur_DNA_glyco"/>
    <property type="match status" value="1"/>
</dbReference>
<dbReference type="SUPFAM" id="SSF50486">
    <property type="entry name" value="FMT C-terminal domain-like"/>
    <property type="match status" value="1"/>
</dbReference>
<keyword evidence="7" id="KW-1185">Reference proteome</keyword>
<evidence type="ECO:0000256" key="2">
    <source>
        <dbReference type="ARBA" id="ARBA00022763"/>
    </source>
</evidence>
<name>A0A0M2SMW3_9STAP</name>
<evidence type="ECO:0000256" key="4">
    <source>
        <dbReference type="ARBA" id="ARBA00023204"/>
    </source>
</evidence>
<gene>
    <name evidence="6" type="ORF">WN59_08005</name>
</gene>
<dbReference type="CDD" id="cd00540">
    <property type="entry name" value="AAG"/>
    <property type="match status" value="1"/>
</dbReference>
<dbReference type="STRING" id="1432562.WN59_08005"/>
<dbReference type="EMBL" id="LAYZ01000023">
    <property type="protein sequence ID" value="KKK34212.1"/>
    <property type="molecule type" value="Genomic_DNA"/>
</dbReference>
<protein>
    <recommendedName>
        <fullName evidence="5">Putative 3-methyladenine DNA glycosylase</fullName>
        <ecNumber evidence="5">3.2.2.-</ecNumber>
    </recommendedName>
</protein>
<dbReference type="FunFam" id="3.10.300.10:FF:000001">
    <property type="entry name" value="Putative 3-methyladenine DNA glycosylase"/>
    <property type="match status" value="1"/>
</dbReference>
<evidence type="ECO:0000256" key="3">
    <source>
        <dbReference type="ARBA" id="ARBA00022801"/>
    </source>
</evidence>
<comment type="similarity">
    <text evidence="1 5">Belongs to the DNA glycosylase MPG family.</text>
</comment>
<reference evidence="6 7" key="1">
    <citation type="submission" date="2015-04" db="EMBL/GenBank/DDBJ databases">
        <title>Taxonomic description and genome sequence of Salinicoccus sediminis sp. nov., a novel hyper halotolerant bacterium isolated from marine sediment.</title>
        <authorList>
            <person name="Mathan Kumar R."/>
            <person name="Kaur G."/>
            <person name="Kumar N."/>
            <person name="Kumar A."/>
            <person name="Singh N.K."/>
            <person name="Kaur N."/>
            <person name="Mayilraj S."/>
        </authorList>
    </citation>
    <scope>NUCLEOTIDE SEQUENCE [LARGE SCALE GENOMIC DNA]</scope>
    <source>
        <strain evidence="6 7">SV-16</strain>
    </source>
</reference>
<organism evidence="6 7">
    <name type="scientific">Salinicoccus sediminis</name>
    <dbReference type="NCBI Taxonomy" id="1432562"/>
    <lineage>
        <taxon>Bacteria</taxon>
        <taxon>Bacillati</taxon>
        <taxon>Bacillota</taxon>
        <taxon>Bacilli</taxon>
        <taxon>Bacillales</taxon>
        <taxon>Staphylococcaceae</taxon>
        <taxon>Salinicoccus</taxon>
    </lineage>
</organism>
<dbReference type="PANTHER" id="PTHR10429">
    <property type="entry name" value="DNA-3-METHYLADENINE GLYCOSYLASE"/>
    <property type="match status" value="1"/>
</dbReference>
<dbReference type="InterPro" id="IPR003180">
    <property type="entry name" value="MPG"/>
</dbReference>
<sequence length="205" mass="22962">MSGQADISFLQHDTLEAARALLGKEIITEIDGEATSGFITEVEAYLGLDDRAAHTFGGRRTKKNEKMFNSFGHIYVYSMHGHNCMNFLTREKEHPEGVLIRGIEPNIGKEIMASRRSRENDLTTGPGKLTKALGIKRDLHNGMELNNGILTLREGRTPAVIEATKRIGIDTKEEAVDFPYRFIVKGNPHISRFKGRASENNGWKH</sequence>
<dbReference type="InterPro" id="IPR011034">
    <property type="entry name" value="Formyl_transferase-like_C_sf"/>
</dbReference>
<dbReference type="NCBIfam" id="TIGR00567">
    <property type="entry name" value="3mg"/>
    <property type="match status" value="1"/>
</dbReference>
<dbReference type="RefSeq" id="WP_046515444.1">
    <property type="nucleotide sequence ID" value="NZ_LAYZ01000023.1"/>
</dbReference>
<proteinExistence type="inferred from homology"/>
<evidence type="ECO:0000313" key="6">
    <source>
        <dbReference type="EMBL" id="KKK34212.1"/>
    </source>
</evidence>
<comment type="caution">
    <text evidence="6">The sequence shown here is derived from an EMBL/GenBank/DDBJ whole genome shotgun (WGS) entry which is preliminary data.</text>
</comment>
<dbReference type="Gene3D" id="3.10.300.10">
    <property type="entry name" value="Methylpurine-DNA glycosylase (MPG)"/>
    <property type="match status" value="1"/>
</dbReference>
<dbReference type="InterPro" id="IPR036995">
    <property type="entry name" value="MPG_sf"/>
</dbReference>
<dbReference type="AlphaFoldDB" id="A0A0M2SMW3"/>
<keyword evidence="4 5" id="KW-0234">DNA repair</keyword>
<dbReference type="HAMAP" id="MF_00527">
    <property type="entry name" value="3MGH"/>
    <property type="match status" value="1"/>
</dbReference>
<dbReference type="PANTHER" id="PTHR10429:SF0">
    <property type="entry name" value="DNA-3-METHYLADENINE GLYCOSYLASE"/>
    <property type="match status" value="1"/>
</dbReference>
<dbReference type="GO" id="GO:0003905">
    <property type="term" value="F:alkylbase DNA N-glycosylase activity"/>
    <property type="evidence" value="ECO:0007669"/>
    <property type="project" value="InterPro"/>
</dbReference>
<evidence type="ECO:0000313" key="7">
    <source>
        <dbReference type="Proteomes" id="UP000034287"/>
    </source>
</evidence>
<accession>A0A0M2SMW3</accession>
<keyword evidence="3 5" id="KW-0378">Hydrolase</keyword>